<accession>A0A7Z0BA78</accession>
<reference evidence="2 3" key="1">
    <citation type="submission" date="2020-07" db="EMBL/GenBank/DDBJ databases">
        <title>Exploring microbial biodiversity for novel pathways involved in the catabolism of aromatic compounds derived from lignin.</title>
        <authorList>
            <person name="Elkins J."/>
        </authorList>
    </citation>
    <scope>NUCLEOTIDE SEQUENCE [LARGE SCALE GENOMIC DNA]</scope>
    <source>
        <strain evidence="2 3">H2C3C</strain>
    </source>
</reference>
<evidence type="ECO:0000313" key="2">
    <source>
        <dbReference type="EMBL" id="NYH26058.1"/>
    </source>
</evidence>
<protein>
    <submittedName>
        <fullName evidence="2">Uncharacterized protein</fullName>
    </submittedName>
</protein>
<keyword evidence="3" id="KW-1185">Reference proteome</keyword>
<sequence>MEHRAGKRRAVGHHKPLQQISGMAGQELPRRNLEKQDEERRTAGRYRLQEAADALEQHTGTSAKDWVVKLEQAVLNDHLLVYRRGEQARYRPKTVRAYSDEAYWDDLNMWLKTNEPRVKFQFAEPATTATSSQPVAAPGTANGPASALSTGHVNWTEEAHTLKQIQEQADLWALRQPARLFGDGFSEEMQKQTTLSRYLDFDTWSPEAAAMLVCGLQAPIIDGQLCTEIPEKGAMGLDNSLIIGNQDPFHEAKRVLGIWRSQENPPPKVRPLDFIRWCQVRGFDTAWLRSIEEDALNSERKDMKAAGRPEFLEHGATPEAHELLNEPGDFTLYWLNRKIEEDPSFAEQAMVALQRRNEQRPKVLHDTTTLASAASALVNEWLVNRELPCYMRGRPVDDFAALTLEPGSCSLSDTMDILEDSIRLRRDDVVRLLEREGMSVPHFLRCENPPEGPAKHPATVIVAPLAGDVTELPALEAGNGAAAIAAPLRVTSHTLKGRRDNLLTPVIQQVVTATGSYNSNIVFPALREIAIREDVPFNGMADDGALLWTDASGSKKKLNKKALGERLRTMRTRGKAG</sequence>
<evidence type="ECO:0000313" key="3">
    <source>
        <dbReference type="Proteomes" id="UP000540929"/>
    </source>
</evidence>
<proteinExistence type="predicted"/>
<dbReference type="RefSeq" id="WP_179745791.1">
    <property type="nucleotide sequence ID" value="NZ_JACCAS010000002.1"/>
</dbReference>
<name>A0A7Z0BA78_9BURK</name>
<feature type="region of interest" description="Disordered" evidence="1">
    <location>
        <begin position="128"/>
        <end position="149"/>
    </location>
</feature>
<dbReference type="AlphaFoldDB" id="A0A7Z0BA78"/>
<evidence type="ECO:0000256" key="1">
    <source>
        <dbReference type="SAM" id="MobiDB-lite"/>
    </source>
</evidence>
<organism evidence="2 3">
    <name type="scientific">Paraburkholderia bryophila</name>
    <dbReference type="NCBI Taxonomy" id="420952"/>
    <lineage>
        <taxon>Bacteria</taxon>
        <taxon>Pseudomonadati</taxon>
        <taxon>Pseudomonadota</taxon>
        <taxon>Betaproteobacteria</taxon>
        <taxon>Burkholderiales</taxon>
        <taxon>Burkholderiaceae</taxon>
        <taxon>Paraburkholderia</taxon>
    </lineage>
</organism>
<comment type="caution">
    <text evidence="2">The sequence shown here is derived from an EMBL/GenBank/DDBJ whole genome shotgun (WGS) entry which is preliminary data.</text>
</comment>
<gene>
    <name evidence="2" type="ORF">GGD40_005629</name>
</gene>
<dbReference type="Proteomes" id="UP000540929">
    <property type="component" value="Unassembled WGS sequence"/>
</dbReference>
<feature type="region of interest" description="Disordered" evidence="1">
    <location>
        <begin position="1"/>
        <end position="40"/>
    </location>
</feature>
<feature type="compositionally biased region" description="Basic and acidic residues" evidence="1">
    <location>
        <begin position="28"/>
        <end position="40"/>
    </location>
</feature>
<feature type="compositionally biased region" description="Basic residues" evidence="1">
    <location>
        <begin position="1"/>
        <end position="16"/>
    </location>
</feature>
<dbReference type="EMBL" id="JACCAS010000002">
    <property type="protein sequence ID" value="NYH26058.1"/>
    <property type="molecule type" value="Genomic_DNA"/>
</dbReference>